<name>A0A0E9W2D4_ANGAN</name>
<dbReference type="AlphaFoldDB" id="A0A0E9W2D4"/>
<evidence type="ECO:0000313" key="1">
    <source>
        <dbReference type="EMBL" id="JAH84471.1"/>
    </source>
</evidence>
<protein>
    <submittedName>
        <fullName evidence="1">Uncharacterized protein</fullName>
    </submittedName>
</protein>
<organism evidence="1">
    <name type="scientific">Anguilla anguilla</name>
    <name type="common">European freshwater eel</name>
    <name type="synonym">Muraena anguilla</name>
    <dbReference type="NCBI Taxonomy" id="7936"/>
    <lineage>
        <taxon>Eukaryota</taxon>
        <taxon>Metazoa</taxon>
        <taxon>Chordata</taxon>
        <taxon>Craniata</taxon>
        <taxon>Vertebrata</taxon>
        <taxon>Euteleostomi</taxon>
        <taxon>Actinopterygii</taxon>
        <taxon>Neopterygii</taxon>
        <taxon>Teleostei</taxon>
        <taxon>Anguilliformes</taxon>
        <taxon>Anguillidae</taxon>
        <taxon>Anguilla</taxon>
    </lineage>
</organism>
<accession>A0A0E9W2D4</accession>
<reference evidence="1" key="1">
    <citation type="submission" date="2014-11" db="EMBL/GenBank/DDBJ databases">
        <authorList>
            <person name="Amaro Gonzalez C."/>
        </authorList>
    </citation>
    <scope>NUCLEOTIDE SEQUENCE</scope>
</reference>
<proteinExistence type="predicted"/>
<dbReference type="EMBL" id="GBXM01024106">
    <property type="protein sequence ID" value="JAH84471.1"/>
    <property type="molecule type" value="Transcribed_RNA"/>
</dbReference>
<sequence length="29" mass="3304">MTAVPFCGDSTISIIELLQIFLYVRSWSL</sequence>
<reference evidence="1" key="2">
    <citation type="journal article" date="2015" name="Fish Shellfish Immunol.">
        <title>Early steps in the European eel (Anguilla anguilla)-Vibrio vulnificus interaction in the gills: Role of the RtxA13 toxin.</title>
        <authorList>
            <person name="Callol A."/>
            <person name="Pajuelo D."/>
            <person name="Ebbesson L."/>
            <person name="Teles M."/>
            <person name="MacKenzie S."/>
            <person name="Amaro C."/>
        </authorList>
    </citation>
    <scope>NUCLEOTIDE SEQUENCE</scope>
</reference>